<keyword evidence="1" id="KW-0175">Coiled coil</keyword>
<dbReference type="EMBL" id="DVMH01000022">
    <property type="protein sequence ID" value="HIU10475.1"/>
    <property type="molecule type" value="Genomic_DNA"/>
</dbReference>
<proteinExistence type="predicted"/>
<feature type="signal peptide" evidence="2">
    <location>
        <begin position="1"/>
        <end position="29"/>
    </location>
</feature>
<dbReference type="InterPro" id="IPR007060">
    <property type="entry name" value="FtsL/DivIC"/>
</dbReference>
<protein>
    <submittedName>
        <fullName evidence="3">Septum formation initiator family protein</fullName>
    </submittedName>
</protein>
<gene>
    <name evidence="3" type="ORF">IAB00_04405</name>
</gene>
<organism evidence="3 4">
    <name type="scientific">Candidatus Avidehalobacter gallistercoris</name>
    <dbReference type="NCBI Taxonomy" id="2840694"/>
    <lineage>
        <taxon>Bacteria</taxon>
        <taxon>Bacillati</taxon>
        <taxon>Bacillota</taxon>
        <taxon>Clostridia</taxon>
        <taxon>Eubacteriales</taxon>
        <taxon>Peptococcaceae</taxon>
        <taxon>Peptococcaceae incertae sedis</taxon>
        <taxon>Candidatus Avidehalobacter</taxon>
    </lineage>
</organism>
<evidence type="ECO:0000313" key="4">
    <source>
        <dbReference type="Proteomes" id="UP000824124"/>
    </source>
</evidence>
<reference evidence="3" key="1">
    <citation type="submission" date="2020-10" db="EMBL/GenBank/DDBJ databases">
        <authorList>
            <person name="Gilroy R."/>
        </authorList>
    </citation>
    <scope>NUCLEOTIDE SEQUENCE</scope>
    <source>
        <strain evidence="3">2830</strain>
    </source>
</reference>
<evidence type="ECO:0000313" key="3">
    <source>
        <dbReference type="EMBL" id="HIU10475.1"/>
    </source>
</evidence>
<accession>A0A9D1HKM6</accession>
<keyword evidence="2" id="KW-0732">Signal</keyword>
<dbReference type="Proteomes" id="UP000824124">
    <property type="component" value="Unassembled WGS sequence"/>
</dbReference>
<name>A0A9D1HKM6_9FIRM</name>
<dbReference type="AlphaFoldDB" id="A0A9D1HKM6"/>
<feature type="coiled-coil region" evidence="1">
    <location>
        <begin position="35"/>
        <end position="69"/>
    </location>
</feature>
<evidence type="ECO:0000256" key="1">
    <source>
        <dbReference type="SAM" id="Coils"/>
    </source>
</evidence>
<comment type="caution">
    <text evidence="3">The sequence shown here is derived from an EMBL/GenBank/DDBJ whole genome shotgun (WGS) entry which is preliminary data.</text>
</comment>
<feature type="chain" id="PRO_5039413896" evidence="2">
    <location>
        <begin position="30"/>
        <end position="111"/>
    </location>
</feature>
<dbReference type="Pfam" id="PF04977">
    <property type="entry name" value="DivIC"/>
    <property type="match status" value="1"/>
</dbReference>
<evidence type="ECO:0000256" key="2">
    <source>
        <dbReference type="SAM" id="SignalP"/>
    </source>
</evidence>
<reference evidence="3" key="2">
    <citation type="journal article" date="2021" name="PeerJ">
        <title>Extensive microbial diversity within the chicken gut microbiome revealed by metagenomics and culture.</title>
        <authorList>
            <person name="Gilroy R."/>
            <person name="Ravi A."/>
            <person name="Getino M."/>
            <person name="Pursley I."/>
            <person name="Horton D.L."/>
            <person name="Alikhan N.F."/>
            <person name="Baker D."/>
            <person name="Gharbi K."/>
            <person name="Hall N."/>
            <person name="Watson M."/>
            <person name="Adriaenssens E.M."/>
            <person name="Foster-Nyarko E."/>
            <person name="Jarju S."/>
            <person name="Secka A."/>
            <person name="Antonio M."/>
            <person name="Oren A."/>
            <person name="Chaudhuri R.R."/>
            <person name="La Ragione R."/>
            <person name="Hildebrand F."/>
            <person name="Pallen M.J."/>
        </authorList>
    </citation>
    <scope>NUCLEOTIDE SEQUENCE</scope>
    <source>
        <strain evidence="3">2830</strain>
    </source>
</reference>
<sequence length="111" mass="12988">MSKNKPRRRLRISTLVLLCCFVVAAFAYANQFVKLQQLQEKKAYYAAVYEDLQEQNAELLETRALINDETYMERLARQRFKLIKPNEYLVLPAETNEDVEAYAGVDDNNIH</sequence>